<dbReference type="Gene3D" id="2.60.120.1620">
    <property type="match status" value="1"/>
</dbReference>
<dbReference type="Gene3D" id="3.20.20.520">
    <property type="entry name" value="Glycosyl hydrolase family 115"/>
    <property type="match status" value="1"/>
</dbReference>
<proteinExistence type="predicted"/>
<dbReference type="InterPro" id="IPR029018">
    <property type="entry name" value="Hex-like_dom2"/>
</dbReference>
<dbReference type="PANTHER" id="PTHR37842:SF2">
    <property type="entry name" value="GYLCOSYL HYDROLASE 115 C-TERMINAL DOMAIN-CONTAINING PROTEIN"/>
    <property type="match status" value="1"/>
</dbReference>
<organism evidence="3 4">
    <name type="scientific">Rhizodiscina lignyota</name>
    <dbReference type="NCBI Taxonomy" id="1504668"/>
    <lineage>
        <taxon>Eukaryota</taxon>
        <taxon>Fungi</taxon>
        <taxon>Dikarya</taxon>
        <taxon>Ascomycota</taxon>
        <taxon>Pezizomycotina</taxon>
        <taxon>Dothideomycetes</taxon>
        <taxon>Pleosporomycetidae</taxon>
        <taxon>Aulographales</taxon>
        <taxon>Rhizodiscinaceae</taxon>
        <taxon>Rhizodiscina</taxon>
    </lineage>
</organism>
<dbReference type="Pfam" id="PF15979">
    <property type="entry name" value="Glyco_hydro_115"/>
    <property type="match status" value="1"/>
</dbReference>
<dbReference type="AlphaFoldDB" id="A0A9P4II53"/>
<protein>
    <recommendedName>
        <fullName evidence="2">Gylcosyl hydrolase 115 C-terminal domain-containing protein</fullName>
    </recommendedName>
</protein>
<reference evidence="3" key="1">
    <citation type="journal article" date="2020" name="Stud. Mycol.">
        <title>101 Dothideomycetes genomes: a test case for predicting lifestyles and emergence of pathogens.</title>
        <authorList>
            <person name="Haridas S."/>
            <person name="Albert R."/>
            <person name="Binder M."/>
            <person name="Bloem J."/>
            <person name="Labutti K."/>
            <person name="Salamov A."/>
            <person name="Andreopoulos B."/>
            <person name="Baker S."/>
            <person name="Barry K."/>
            <person name="Bills G."/>
            <person name="Bluhm B."/>
            <person name="Cannon C."/>
            <person name="Castanera R."/>
            <person name="Culley D."/>
            <person name="Daum C."/>
            <person name="Ezra D."/>
            <person name="Gonzalez J."/>
            <person name="Henrissat B."/>
            <person name="Kuo A."/>
            <person name="Liang C."/>
            <person name="Lipzen A."/>
            <person name="Lutzoni F."/>
            <person name="Magnuson J."/>
            <person name="Mondo S."/>
            <person name="Nolan M."/>
            <person name="Ohm R."/>
            <person name="Pangilinan J."/>
            <person name="Park H.-J."/>
            <person name="Ramirez L."/>
            <person name="Alfaro M."/>
            <person name="Sun H."/>
            <person name="Tritt A."/>
            <person name="Yoshinaga Y."/>
            <person name="Zwiers L.-H."/>
            <person name="Turgeon B."/>
            <person name="Goodwin S."/>
            <person name="Spatafora J."/>
            <person name="Crous P."/>
            <person name="Grigoriev I."/>
        </authorList>
    </citation>
    <scope>NUCLEOTIDE SEQUENCE</scope>
    <source>
        <strain evidence="3">CBS 133067</strain>
    </source>
</reference>
<gene>
    <name evidence="3" type="ORF">NA57DRAFT_39709</name>
</gene>
<dbReference type="OrthoDB" id="4849794at2759"/>
<dbReference type="Pfam" id="PF17829">
    <property type="entry name" value="GH115_C"/>
    <property type="match status" value="1"/>
</dbReference>
<dbReference type="EMBL" id="ML978126">
    <property type="protein sequence ID" value="KAF2098882.1"/>
    <property type="molecule type" value="Genomic_DNA"/>
</dbReference>
<dbReference type="InterPro" id="IPR042301">
    <property type="entry name" value="GH115_sf"/>
</dbReference>
<comment type="caution">
    <text evidence="3">The sequence shown here is derived from an EMBL/GenBank/DDBJ whole genome shotgun (WGS) entry which is preliminary data.</text>
</comment>
<name>A0A9P4II53_9PEZI</name>
<dbReference type="Gene3D" id="1.20.58.2150">
    <property type="match status" value="1"/>
</dbReference>
<dbReference type="InterPro" id="IPR041437">
    <property type="entry name" value="GH115_C"/>
</dbReference>
<keyword evidence="4" id="KW-1185">Reference proteome</keyword>
<feature type="domain" description="Gylcosyl hydrolase 115 C-terminal" evidence="2">
    <location>
        <begin position="798"/>
        <end position="987"/>
    </location>
</feature>
<dbReference type="GO" id="GO:0016787">
    <property type="term" value="F:hydrolase activity"/>
    <property type="evidence" value="ECO:0007669"/>
    <property type="project" value="UniProtKB-KW"/>
</dbReference>
<dbReference type="InterPro" id="IPR031924">
    <property type="entry name" value="GH115"/>
</dbReference>
<evidence type="ECO:0000259" key="2">
    <source>
        <dbReference type="Pfam" id="PF17829"/>
    </source>
</evidence>
<keyword evidence="1" id="KW-0378">Hydrolase</keyword>
<sequence>MLLASKSAAAQLMLDEFDWPGVLRAADDLAADFGRVTGVNGTVTLAKHTKPPVTLNASVIYNLTHSNTFARSGAKSTGKGGVIIAGTLGRVPLIDDLVKSKKIDVSEISGKWEAYMWQTVEKPMPGVDEALVLIGSDKRGTIYSLYDVSEQIGVSPWYWFADVPPRTKAAIYTQKNVRIIQGTPSVKYRGFFINDEAPALTGWMNVNYPKGPYGSAFIADFYQHVFELLLRLRANYFWPASWGSMFNVDDPRNQPLADEYGIVMGTSHTEPFMRATNEWTTFGHGPWQWNVNNESIIPFLRYGVERAKPYESIITMAMRGSGDTALSSSIETTELEDIVDTQREILQQVYGNLSVPQMWCLYKEVQAYYNMGMKVADDITLLWADDNWGNVRQLPVGNETERSGGAGVYFHVDYVGDPRNYKWINTVQLEKIWEQMNFAYQRDARDIWIVNVGDIKPEEIPISFFLDLAYDASSISANTVSAWTKQWSSQQWGPDAADDVADVIERLTKLSNLRKFEQVDENLYSVLNYNEADDILAQWQDLAADAQKINGTLPASATASYFEMVLQPALAGANLYDLYISTAKNQMYAIQGRNSANSMAARVLDDFNTDHQYTVDYNTLLNGKWNHMMDQTHIGYLGYWQQPMRQSTPGLHYVQTLERGLAGDMGVSVEASLGVVPGDDQYHPNSGESLVLPPMSPYGASGQRYIEIFNRGVNDFNWNISTDPFVKVSKAAGSISPKPEADSQTRIYITIDWDKCPPGSGMSVLNVSSSRDYGTQYSMPSVMIPYNHTSVPSSFKEGFVEDDAHISMDAAHYTRTAKGSGSGSNAPHYINLPNYGRTASGAMALMPVLAPSLSPRTAPALEYDFYTFTNTSSTKPANVTFYLSPSLNTSPKRPLKYAYAIDDGKPDTAAYVCDNCNDDKTAVESSQYLPAGWETAVGNNAWSSSTNATIPAGQHTLKFWALEPGVVLMKVVVDLGGVRPSYLGPPESRIIGK</sequence>
<evidence type="ECO:0000313" key="3">
    <source>
        <dbReference type="EMBL" id="KAF2098882.1"/>
    </source>
</evidence>
<accession>A0A9P4II53</accession>
<dbReference type="PANTHER" id="PTHR37842">
    <property type="match status" value="1"/>
</dbReference>
<dbReference type="Proteomes" id="UP000799772">
    <property type="component" value="Unassembled WGS sequence"/>
</dbReference>
<evidence type="ECO:0000313" key="4">
    <source>
        <dbReference type="Proteomes" id="UP000799772"/>
    </source>
</evidence>
<evidence type="ECO:0000256" key="1">
    <source>
        <dbReference type="ARBA" id="ARBA00022801"/>
    </source>
</evidence>
<dbReference type="Gene3D" id="3.30.379.10">
    <property type="entry name" value="Chitobiase/beta-hexosaminidase domain 2-like"/>
    <property type="match status" value="1"/>
</dbReference>